<gene>
    <name evidence="10" type="primary">hisH</name>
    <name evidence="13" type="ORF">SAMN02745887_03238</name>
</gene>
<keyword evidence="3 10" id="KW-0028">Amino-acid biosynthesis</keyword>
<dbReference type="GO" id="GO:0004359">
    <property type="term" value="F:glutaminase activity"/>
    <property type="evidence" value="ECO:0007669"/>
    <property type="project" value="UniProtKB-EC"/>
</dbReference>
<evidence type="ECO:0000256" key="1">
    <source>
        <dbReference type="ARBA" id="ARBA00005091"/>
    </source>
</evidence>
<dbReference type="AlphaFoldDB" id="A0A1K2HRI2"/>
<comment type="catalytic activity">
    <reaction evidence="8 10">
        <text>5-[(5-phospho-1-deoxy-D-ribulos-1-ylimino)methylamino]-1-(5-phospho-beta-D-ribosyl)imidazole-4-carboxamide + L-glutamine = D-erythro-1-(imidazol-4-yl)glycerol 3-phosphate + 5-amino-1-(5-phospho-beta-D-ribosyl)imidazole-4-carboxamide + L-glutamate + H(+)</text>
        <dbReference type="Rhea" id="RHEA:24793"/>
        <dbReference type="ChEBI" id="CHEBI:15378"/>
        <dbReference type="ChEBI" id="CHEBI:29985"/>
        <dbReference type="ChEBI" id="CHEBI:58278"/>
        <dbReference type="ChEBI" id="CHEBI:58359"/>
        <dbReference type="ChEBI" id="CHEBI:58475"/>
        <dbReference type="ChEBI" id="CHEBI:58525"/>
        <dbReference type="EC" id="4.3.2.10"/>
    </reaction>
</comment>
<evidence type="ECO:0000256" key="6">
    <source>
        <dbReference type="ARBA" id="ARBA00023102"/>
    </source>
</evidence>
<keyword evidence="5 10" id="KW-0315">Glutamine amidotransferase</keyword>
<dbReference type="RefSeq" id="WP_072429728.1">
    <property type="nucleotide sequence ID" value="NZ_FPKR01000014.1"/>
</dbReference>
<dbReference type="STRING" id="1121279.SAMN02745887_03238"/>
<comment type="subunit">
    <text evidence="2 10">Heterodimer of HisH and HisF.</text>
</comment>
<feature type="domain" description="Glutamine amidotransferase" evidence="12">
    <location>
        <begin position="11"/>
        <end position="204"/>
    </location>
</feature>
<dbReference type="GO" id="GO:0005737">
    <property type="term" value="C:cytoplasm"/>
    <property type="evidence" value="ECO:0007669"/>
    <property type="project" value="UniProtKB-SubCell"/>
</dbReference>
<comment type="catalytic activity">
    <reaction evidence="9 10">
        <text>L-glutamine + H2O = L-glutamate + NH4(+)</text>
        <dbReference type="Rhea" id="RHEA:15889"/>
        <dbReference type="ChEBI" id="CHEBI:15377"/>
        <dbReference type="ChEBI" id="CHEBI:28938"/>
        <dbReference type="ChEBI" id="CHEBI:29985"/>
        <dbReference type="ChEBI" id="CHEBI:58359"/>
        <dbReference type="EC" id="3.5.1.2"/>
    </reaction>
</comment>
<dbReference type="PROSITE" id="PS51274">
    <property type="entry name" value="GATASE_COBBQ"/>
    <property type="match status" value="1"/>
</dbReference>
<evidence type="ECO:0000256" key="4">
    <source>
        <dbReference type="ARBA" id="ARBA00022801"/>
    </source>
</evidence>
<dbReference type="InterPro" id="IPR029062">
    <property type="entry name" value="Class_I_gatase-like"/>
</dbReference>
<dbReference type="PROSITE" id="PS51273">
    <property type="entry name" value="GATASE_TYPE_1"/>
    <property type="match status" value="1"/>
</dbReference>
<evidence type="ECO:0000256" key="2">
    <source>
        <dbReference type="ARBA" id="ARBA00011152"/>
    </source>
</evidence>
<dbReference type="InterPro" id="IPR017926">
    <property type="entry name" value="GATASE"/>
</dbReference>
<keyword evidence="7 10" id="KW-0456">Lyase</keyword>
<proteinExistence type="inferred from homology"/>
<evidence type="ECO:0000256" key="3">
    <source>
        <dbReference type="ARBA" id="ARBA00022605"/>
    </source>
</evidence>
<comment type="function">
    <text evidence="10">IGPS catalyzes the conversion of PRFAR and glutamine to IGP, AICAR and glutamate. The HisH subunit catalyzes the hydrolysis of glutamine to glutamate and ammonia as part of the synthesis of IGP and AICAR. The resulting ammonia molecule is channeled to the active site of HisF.</text>
</comment>
<name>A0A1K2HRI2_9NEIS</name>
<dbReference type="PANTHER" id="PTHR42701:SF1">
    <property type="entry name" value="IMIDAZOLE GLYCEROL PHOSPHATE SYNTHASE SUBUNIT HISH"/>
    <property type="match status" value="1"/>
</dbReference>
<evidence type="ECO:0000256" key="7">
    <source>
        <dbReference type="ARBA" id="ARBA00023239"/>
    </source>
</evidence>
<dbReference type="EC" id="4.3.2.10" evidence="10"/>
<accession>A0A1K2HRI2</accession>
<dbReference type="CDD" id="cd01748">
    <property type="entry name" value="GATase1_IGP_Synthase"/>
    <property type="match status" value="1"/>
</dbReference>
<dbReference type="GO" id="GO:0016829">
    <property type="term" value="F:lyase activity"/>
    <property type="evidence" value="ECO:0007669"/>
    <property type="project" value="UniProtKB-KW"/>
</dbReference>
<keyword evidence="4 10" id="KW-0378">Hydrolase</keyword>
<dbReference type="HAMAP" id="MF_00278">
    <property type="entry name" value="HisH"/>
    <property type="match status" value="1"/>
</dbReference>
<dbReference type="Pfam" id="PF00117">
    <property type="entry name" value="GATase"/>
    <property type="match status" value="1"/>
</dbReference>
<keyword evidence="14" id="KW-1185">Reference proteome</keyword>
<dbReference type="Proteomes" id="UP000186513">
    <property type="component" value="Unassembled WGS sequence"/>
</dbReference>
<dbReference type="OrthoDB" id="9807137at2"/>
<comment type="subcellular location">
    <subcellularLocation>
        <location evidence="10">Cytoplasm</location>
    </subcellularLocation>
</comment>
<feature type="active site" description="Nucleophile" evidence="10 11">
    <location>
        <position position="86"/>
    </location>
</feature>
<sequence>MSHISKAKVTILDYGMCNLFNVVRAFEHSGADVQVTDDPSKVSSAERLVVPGVGAFKDSIRELTERGFGDAIRAFVHAQRPLFGICVGMQILFDSSEEFGEHRGLSILPGRVQAVPSATVMGESQRVPHIGWNHLVPADGRTWQGTMLAPFEGKSPAVYFVHSFSAVPKCETDRLADCIYGGHHICAAVARDNVMATQFHPERSGDIGLAIIRQYLSL</sequence>
<dbReference type="PIRSF" id="PIRSF000495">
    <property type="entry name" value="Amidotransf_hisH"/>
    <property type="match status" value="1"/>
</dbReference>
<keyword evidence="10" id="KW-0963">Cytoplasm</keyword>
<evidence type="ECO:0000313" key="14">
    <source>
        <dbReference type="Proteomes" id="UP000186513"/>
    </source>
</evidence>
<dbReference type="SUPFAM" id="SSF52317">
    <property type="entry name" value="Class I glutamine amidotransferase-like"/>
    <property type="match status" value="1"/>
</dbReference>
<protein>
    <recommendedName>
        <fullName evidence="10">Imidazole glycerol phosphate synthase subunit HisH</fullName>
        <ecNumber evidence="10">4.3.2.10</ecNumber>
    </recommendedName>
    <alternativeName>
        <fullName evidence="10">IGP synthase glutaminase subunit</fullName>
        <ecNumber evidence="10">3.5.1.2</ecNumber>
    </alternativeName>
    <alternativeName>
        <fullName evidence="10">IGP synthase subunit HisH</fullName>
    </alternativeName>
    <alternativeName>
        <fullName evidence="10">ImGP synthase subunit HisH</fullName>
        <shortName evidence="10">IGPS subunit HisH</shortName>
    </alternativeName>
</protein>
<dbReference type="UniPathway" id="UPA00031">
    <property type="reaction ID" value="UER00010"/>
</dbReference>
<feature type="active site" evidence="10 11">
    <location>
        <position position="202"/>
    </location>
</feature>
<dbReference type="PANTHER" id="PTHR42701">
    <property type="entry name" value="IMIDAZOLE GLYCEROL PHOSPHATE SYNTHASE SUBUNIT HISH"/>
    <property type="match status" value="1"/>
</dbReference>
<dbReference type="InterPro" id="IPR010139">
    <property type="entry name" value="Imidazole-glycPsynth_HisH"/>
</dbReference>
<evidence type="ECO:0000256" key="5">
    <source>
        <dbReference type="ARBA" id="ARBA00022962"/>
    </source>
</evidence>
<feature type="active site" evidence="10 11">
    <location>
        <position position="200"/>
    </location>
</feature>
<dbReference type="EMBL" id="FPKR01000014">
    <property type="protein sequence ID" value="SFZ78882.1"/>
    <property type="molecule type" value="Genomic_DNA"/>
</dbReference>
<evidence type="ECO:0000256" key="8">
    <source>
        <dbReference type="ARBA" id="ARBA00047838"/>
    </source>
</evidence>
<evidence type="ECO:0000259" key="12">
    <source>
        <dbReference type="Pfam" id="PF00117"/>
    </source>
</evidence>
<dbReference type="GO" id="GO:0000107">
    <property type="term" value="F:imidazoleglycerol-phosphate synthase activity"/>
    <property type="evidence" value="ECO:0007669"/>
    <property type="project" value="UniProtKB-UniRule"/>
</dbReference>
<evidence type="ECO:0000256" key="9">
    <source>
        <dbReference type="ARBA" id="ARBA00049534"/>
    </source>
</evidence>
<keyword evidence="13" id="KW-0808">Transferase</keyword>
<dbReference type="GO" id="GO:0000105">
    <property type="term" value="P:L-histidine biosynthetic process"/>
    <property type="evidence" value="ECO:0007669"/>
    <property type="project" value="UniProtKB-UniRule"/>
</dbReference>
<keyword evidence="6 10" id="KW-0368">Histidine biosynthesis</keyword>
<organism evidence="13 14">
    <name type="scientific">Chitinimonas taiwanensis DSM 18899</name>
    <dbReference type="NCBI Taxonomy" id="1121279"/>
    <lineage>
        <taxon>Bacteria</taxon>
        <taxon>Pseudomonadati</taxon>
        <taxon>Pseudomonadota</taxon>
        <taxon>Betaproteobacteria</taxon>
        <taxon>Neisseriales</taxon>
        <taxon>Chitinibacteraceae</taxon>
        <taxon>Chitinimonas</taxon>
    </lineage>
</organism>
<evidence type="ECO:0000256" key="10">
    <source>
        <dbReference type="HAMAP-Rule" id="MF_00278"/>
    </source>
</evidence>
<evidence type="ECO:0000256" key="11">
    <source>
        <dbReference type="PIRSR" id="PIRSR000495-1"/>
    </source>
</evidence>
<dbReference type="Gene3D" id="3.40.50.880">
    <property type="match status" value="1"/>
</dbReference>
<comment type="pathway">
    <text evidence="1 10">Amino-acid biosynthesis; L-histidine biosynthesis; L-histidine from 5-phospho-alpha-D-ribose 1-diphosphate: step 5/9.</text>
</comment>
<evidence type="ECO:0000313" key="13">
    <source>
        <dbReference type="EMBL" id="SFZ78882.1"/>
    </source>
</evidence>
<reference evidence="13 14" key="1">
    <citation type="submission" date="2016-11" db="EMBL/GenBank/DDBJ databases">
        <authorList>
            <person name="Jaros S."/>
            <person name="Januszkiewicz K."/>
            <person name="Wedrychowicz H."/>
        </authorList>
    </citation>
    <scope>NUCLEOTIDE SEQUENCE [LARGE SCALE GENOMIC DNA]</scope>
    <source>
        <strain evidence="13 14">DSM 18899</strain>
    </source>
</reference>
<dbReference type="NCBIfam" id="TIGR01855">
    <property type="entry name" value="IMP_synth_hisH"/>
    <property type="match status" value="1"/>
</dbReference>
<dbReference type="EC" id="3.5.1.2" evidence="10"/>